<reference evidence="2" key="1">
    <citation type="journal article" date="2020" name="Nat. Commun.">
        <title>Large-scale genome sequencing of mycorrhizal fungi provides insights into the early evolution of symbiotic traits.</title>
        <authorList>
            <person name="Miyauchi S."/>
            <person name="Kiss E."/>
            <person name="Kuo A."/>
            <person name="Drula E."/>
            <person name="Kohler A."/>
            <person name="Sanchez-Garcia M."/>
            <person name="Morin E."/>
            <person name="Andreopoulos B."/>
            <person name="Barry K.W."/>
            <person name="Bonito G."/>
            <person name="Buee M."/>
            <person name="Carver A."/>
            <person name="Chen C."/>
            <person name="Cichocki N."/>
            <person name="Clum A."/>
            <person name="Culley D."/>
            <person name="Crous P.W."/>
            <person name="Fauchery L."/>
            <person name="Girlanda M."/>
            <person name="Hayes R.D."/>
            <person name="Keri Z."/>
            <person name="LaButti K."/>
            <person name="Lipzen A."/>
            <person name="Lombard V."/>
            <person name="Magnuson J."/>
            <person name="Maillard F."/>
            <person name="Murat C."/>
            <person name="Nolan M."/>
            <person name="Ohm R.A."/>
            <person name="Pangilinan J."/>
            <person name="Pereira M.F."/>
            <person name="Perotto S."/>
            <person name="Peter M."/>
            <person name="Pfister S."/>
            <person name="Riley R."/>
            <person name="Sitrit Y."/>
            <person name="Stielow J.B."/>
            <person name="Szollosi G."/>
            <person name="Zifcakova L."/>
            <person name="Stursova M."/>
            <person name="Spatafora J.W."/>
            <person name="Tedersoo L."/>
            <person name="Vaario L.M."/>
            <person name="Yamada A."/>
            <person name="Yan M."/>
            <person name="Wang P."/>
            <person name="Xu J."/>
            <person name="Bruns T."/>
            <person name="Baldrian P."/>
            <person name="Vilgalys R."/>
            <person name="Dunand C."/>
            <person name="Henrissat B."/>
            <person name="Grigoriev I.V."/>
            <person name="Hibbett D."/>
            <person name="Nagy L.G."/>
            <person name="Martin F.M."/>
        </authorList>
    </citation>
    <scope>NUCLEOTIDE SEQUENCE</scope>
    <source>
        <strain evidence="2">UP504</strain>
    </source>
</reference>
<gene>
    <name evidence="2" type="ORF">BS47DRAFT_1398250</name>
</gene>
<evidence type="ECO:0000256" key="1">
    <source>
        <dbReference type="SAM" id="MobiDB-lite"/>
    </source>
</evidence>
<protein>
    <submittedName>
        <fullName evidence="2">Uncharacterized protein</fullName>
    </submittedName>
</protein>
<organism evidence="2 3">
    <name type="scientific">Hydnum rufescens UP504</name>
    <dbReference type="NCBI Taxonomy" id="1448309"/>
    <lineage>
        <taxon>Eukaryota</taxon>
        <taxon>Fungi</taxon>
        <taxon>Dikarya</taxon>
        <taxon>Basidiomycota</taxon>
        <taxon>Agaricomycotina</taxon>
        <taxon>Agaricomycetes</taxon>
        <taxon>Cantharellales</taxon>
        <taxon>Hydnaceae</taxon>
        <taxon>Hydnum</taxon>
    </lineage>
</organism>
<feature type="region of interest" description="Disordered" evidence="1">
    <location>
        <begin position="16"/>
        <end position="39"/>
    </location>
</feature>
<feature type="compositionally biased region" description="Low complexity" evidence="1">
    <location>
        <begin position="26"/>
        <end position="37"/>
    </location>
</feature>
<dbReference type="Proteomes" id="UP000886523">
    <property type="component" value="Unassembled WGS sequence"/>
</dbReference>
<dbReference type="EMBL" id="MU129070">
    <property type="protein sequence ID" value="KAF9507868.1"/>
    <property type="molecule type" value="Genomic_DNA"/>
</dbReference>
<name>A0A9P6ALA9_9AGAM</name>
<keyword evidence="3" id="KW-1185">Reference proteome</keyword>
<comment type="caution">
    <text evidence="2">The sequence shown here is derived from an EMBL/GenBank/DDBJ whole genome shotgun (WGS) entry which is preliminary data.</text>
</comment>
<dbReference type="OrthoDB" id="2151789at2759"/>
<evidence type="ECO:0000313" key="2">
    <source>
        <dbReference type="EMBL" id="KAF9507868.1"/>
    </source>
</evidence>
<evidence type="ECO:0000313" key="3">
    <source>
        <dbReference type="Proteomes" id="UP000886523"/>
    </source>
</evidence>
<accession>A0A9P6ALA9</accession>
<sequence>MELLGYFRLPLPSYLPSSPEMPPRFSATPSATCSSSSLGPIATEDPTGFSAIKKATAKLAQAVIHYGRDLTDSPMSKLRSWRHRARIKFLYGANVPILKSLRSKYDPMG</sequence>
<dbReference type="AlphaFoldDB" id="A0A9P6ALA9"/>
<proteinExistence type="predicted"/>